<accession>A0A414B014</accession>
<sequence length="740" mass="83884">MQKVSKEYKASMKDSLRERAYIMISFGVVNQEAQAKARVDSGEFAYFSNPDNLFNEGTDDVVYATLEENFTRVDGSMYFLPRNKPGAMFYNTGLVGKNLVSDGLYEVTINLHAAPTDFRGITINFGENYPTDFDFVTNTGQKVEFRDNDKAVFTTEEVLENVTTLTLVIHKMKNLRSRLRIYSFRFGYGLVYYNDSVMSSSLESYVSPIGADIPQIDFSVTLKNYDKYFNVDNPKSAINFLETGQEMDIYYGYQLPNSDEIEWVRGNHLLCSEWESDDYTATIRCQDVFRNMDTEYYKGLYAPNGKSYYDLAIEVLKAAGEKDYYVDPRLKKLYTKNPIPRVSCKEALQIIANACRCVLSQSRVGTIQIKSSFVPEAAASSNGETDYSHVAKILTDDTKDEYATLASNYTTADGTMFFLPRAASKRTLNTGFISEQQSDADGKFTTNPMVTIVQEAACMYYGVKFVFGNALPSGMVIRTYNNNELVTECEVEEEITKTLVILRDFDDFDTMKIEFTGTAEPYNRIVLNNFAFGDVTDFTMERQDMTSSPKAIKQELVKEVIVPCYSYQPGNAEESLVSEDITVKSGDVETFYVGEPSYNFRATLDESASGVSITAWGNYYVTVKFSKTGTFRLEILGYRYKIVERYATKSLNSRGKSVKWANPLISDMAIATELAEWIGDYYTAGIEYEYDTRGNPEIDANDIVYQENEFHDGMKVNIYRHTINFDQAFSGKVTARRVSS</sequence>
<name>A0A414B014_9FIRM</name>
<dbReference type="Proteomes" id="UP000283975">
    <property type="component" value="Unassembled WGS sequence"/>
</dbReference>
<dbReference type="AlphaFoldDB" id="A0A414B014"/>
<proteinExistence type="predicted"/>
<gene>
    <name evidence="1" type="ORF">DW839_01930</name>
</gene>
<reference evidence="1 2" key="1">
    <citation type="submission" date="2018-08" db="EMBL/GenBank/DDBJ databases">
        <title>A genome reference for cultivated species of the human gut microbiota.</title>
        <authorList>
            <person name="Zou Y."/>
            <person name="Xue W."/>
            <person name="Luo G."/>
        </authorList>
    </citation>
    <scope>NUCLEOTIDE SEQUENCE [LARGE SCALE GENOMIC DNA]</scope>
    <source>
        <strain evidence="1 2">AM35-14</strain>
    </source>
</reference>
<protein>
    <submittedName>
        <fullName evidence="1">Uncharacterized protein</fullName>
    </submittedName>
</protein>
<evidence type="ECO:0000313" key="1">
    <source>
        <dbReference type="EMBL" id="RHC58338.1"/>
    </source>
</evidence>
<dbReference type="EMBL" id="QSHZ01000002">
    <property type="protein sequence ID" value="RHC58338.1"/>
    <property type="molecule type" value="Genomic_DNA"/>
</dbReference>
<evidence type="ECO:0000313" key="2">
    <source>
        <dbReference type="Proteomes" id="UP000283975"/>
    </source>
</evidence>
<comment type="caution">
    <text evidence="1">The sequence shown here is derived from an EMBL/GenBank/DDBJ whole genome shotgun (WGS) entry which is preliminary data.</text>
</comment>
<organism evidence="1 2">
    <name type="scientific">Enterocloster bolteae</name>
    <dbReference type="NCBI Taxonomy" id="208479"/>
    <lineage>
        <taxon>Bacteria</taxon>
        <taxon>Bacillati</taxon>
        <taxon>Bacillota</taxon>
        <taxon>Clostridia</taxon>
        <taxon>Lachnospirales</taxon>
        <taxon>Lachnospiraceae</taxon>
        <taxon>Enterocloster</taxon>
    </lineage>
</organism>